<dbReference type="Proteomes" id="UP000053664">
    <property type="component" value="Unassembled WGS sequence"/>
</dbReference>
<dbReference type="Gene3D" id="3.30.930.10">
    <property type="entry name" value="Bira Bifunctional Protein, Domain 2"/>
    <property type="match status" value="1"/>
</dbReference>
<keyword evidence="4" id="KW-0963">Cytoplasm</keyword>
<dbReference type="HOGENOM" id="CLU_004553_2_10_1"/>
<protein>
    <recommendedName>
        <fullName evidence="3">asparagine--tRNA ligase</fullName>
        <ecNumber evidence="3">6.1.1.22</ecNumber>
    </recommendedName>
    <alternativeName>
        <fullName evidence="10">Asparaginyl-tRNA synthetase</fullName>
    </alternativeName>
</protein>
<dbReference type="KEGG" id="pfp:PFL1_05758"/>
<dbReference type="RefSeq" id="XP_007881483.1">
    <property type="nucleotide sequence ID" value="XM_007883292.1"/>
</dbReference>
<evidence type="ECO:0000256" key="12">
    <source>
        <dbReference type="SAM" id="MobiDB-lite"/>
    </source>
</evidence>
<dbReference type="AlphaFoldDB" id="A0A061H4B1"/>
<name>A0A061H4B1_9BASI</name>
<dbReference type="PANTHER" id="PTHR22594:SF16">
    <property type="entry name" value="ASPARAGINE--TRNA LIGASE, CYTOPLASMIC"/>
    <property type="match status" value="1"/>
</dbReference>
<dbReference type="InterPro" id="IPR004522">
    <property type="entry name" value="Asn-tRNA-ligase"/>
</dbReference>
<evidence type="ECO:0000313" key="15">
    <source>
        <dbReference type="Proteomes" id="UP000053664"/>
    </source>
</evidence>
<dbReference type="SUPFAM" id="SSF55681">
    <property type="entry name" value="Class II aaRS and biotin synthetases"/>
    <property type="match status" value="1"/>
</dbReference>
<dbReference type="OrthoDB" id="1931232at2759"/>
<evidence type="ECO:0000256" key="1">
    <source>
        <dbReference type="ARBA" id="ARBA00004496"/>
    </source>
</evidence>
<sequence>MAAIKDALASAAEKLHIAPGSSKDTATQATGSGISVYVDEAKGSDDTADGSKAAPYATPLAALLAKGQNASVFVKKADAAPGADGVDADGYAPITTSASKKVAKLYAAAVKKREKAQEQALKDSQKAGDDDKKLEESKKVVLEQPSEPARKIKISQGAQFRDQRVKVCGWVHRLRSQKGLTFIVLRDGYGYLQCVLSGKLTQTYDALTLTTESTVEIHGHIKALPEGKTAPGGHELVADYWKCIGKAPGGDEAFTNVVAETADPNSLADRRHLVIRGETASAVLKVRSYVLQAFRAEFEALQLTEVTPPCMVQTQVEGGSTLFSFDYYGQPAYLTQSSQLYLETCLPSLGDVFCVQESFRAEKSHTRRHLSEYTHLEAELAFLSFTDLLEHLEQIICGTLERVLANPQAKALLDQLNPDFKFPSRPFRRMDYKEAIAWLNEHQIPNEDGEAHKVGDDIAEAAERKMTDALNVPIFLTGFPREIKSFYMKRIEGDEGFTESVDVLMPGVGEIVGGSMRMSDQAELLAAYKNEGIDAAPYFWYTDQRKYGTCEHGGYGLGVERFLAWLTNRWTVREASLYPRWTGRCTP</sequence>
<dbReference type="InterPro" id="IPR048952">
    <property type="entry name" value="AsnRS_N"/>
</dbReference>
<evidence type="ECO:0000256" key="6">
    <source>
        <dbReference type="ARBA" id="ARBA00022741"/>
    </source>
</evidence>
<evidence type="ECO:0000259" key="13">
    <source>
        <dbReference type="PROSITE" id="PS50862"/>
    </source>
</evidence>
<evidence type="ECO:0000256" key="10">
    <source>
        <dbReference type="ARBA" id="ARBA00029886"/>
    </source>
</evidence>
<evidence type="ECO:0000256" key="3">
    <source>
        <dbReference type="ARBA" id="ARBA00012816"/>
    </source>
</evidence>
<evidence type="ECO:0000256" key="9">
    <source>
        <dbReference type="ARBA" id="ARBA00023146"/>
    </source>
</evidence>
<feature type="domain" description="Aminoacyl-transfer RNA synthetases class-II family profile" evidence="13">
    <location>
        <begin position="284"/>
        <end position="579"/>
    </location>
</feature>
<dbReference type="PRINTS" id="PR01042">
    <property type="entry name" value="TRNASYNTHASP"/>
</dbReference>
<dbReference type="InterPro" id="IPR012340">
    <property type="entry name" value="NA-bd_OB-fold"/>
</dbReference>
<keyword evidence="5" id="KW-0436">Ligase</keyword>
<dbReference type="InterPro" id="IPR004365">
    <property type="entry name" value="NA-bd_OB_tRNA"/>
</dbReference>
<dbReference type="GO" id="GO:0003676">
    <property type="term" value="F:nucleic acid binding"/>
    <property type="evidence" value="ECO:0007669"/>
    <property type="project" value="InterPro"/>
</dbReference>
<reference evidence="14 15" key="1">
    <citation type="journal article" date="2013" name="Plant Cell">
        <title>The transition from a phytopathogenic smut ancestor to an anamorphic biocontrol agent deciphered by comparative whole-genome analysis.</title>
        <authorList>
            <person name="Lefebvre F."/>
            <person name="Joly D.L."/>
            <person name="Labbe C."/>
            <person name="Teichmann B."/>
            <person name="Linning R."/>
            <person name="Belzile F."/>
            <person name="Bakkeren G."/>
            <person name="Belanger R.R."/>
        </authorList>
    </citation>
    <scope>NUCLEOTIDE SEQUENCE [LARGE SCALE GENOMIC DNA]</scope>
    <source>
        <strain evidence="14 15">PF-1</strain>
    </source>
</reference>
<comment type="similarity">
    <text evidence="2">Belongs to the class-II aminoacyl-tRNA synthetase family.</text>
</comment>
<dbReference type="InterPro" id="IPR004364">
    <property type="entry name" value="Aa-tRNA-synt_II"/>
</dbReference>
<dbReference type="Gene3D" id="3.30.1910.20">
    <property type="entry name" value="asparaginyl-tRNA synthetase, N-terminal domain"/>
    <property type="match status" value="1"/>
</dbReference>
<evidence type="ECO:0000256" key="7">
    <source>
        <dbReference type="ARBA" id="ARBA00022840"/>
    </source>
</evidence>
<dbReference type="NCBIfam" id="TIGR00457">
    <property type="entry name" value="asnS"/>
    <property type="match status" value="1"/>
</dbReference>
<accession>A0A061H4B1</accession>
<dbReference type="Pfam" id="PF00152">
    <property type="entry name" value="tRNA-synt_2"/>
    <property type="match status" value="1"/>
</dbReference>
<dbReference type="CDD" id="cd00776">
    <property type="entry name" value="AsxRS_core"/>
    <property type="match status" value="1"/>
</dbReference>
<dbReference type="InterPro" id="IPR002312">
    <property type="entry name" value="Asp/Asn-tRNA-synth_IIb"/>
</dbReference>
<dbReference type="PROSITE" id="PS50862">
    <property type="entry name" value="AA_TRNA_LIGASE_II"/>
    <property type="match status" value="1"/>
</dbReference>
<dbReference type="EMBL" id="KE361643">
    <property type="protein sequence ID" value="EPQ26780.1"/>
    <property type="molecule type" value="Genomic_DNA"/>
</dbReference>
<dbReference type="EC" id="6.1.1.22" evidence="3"/>
<dbReference type="GO" id="GO:0005524">
    <property type="term" value="F:ATP binding"/>
    <property type="evidence" value="ECO:0007669"/>
    <property type="project" value="UniProtKB-KW"/>
</dbReference>
<keyword evidence="9" id="KW-0030">Aminoacyl-tRNA synthetase</keyword>
<gene>
    <name evidence="14" type="ORF">PFL1_05758</name>
</gene>
<evidence type="ECO:0000256" key="8">
    <source>
        <dbReference type="ARBA" id="ARBA00022917"/>
    </source>
</evidence>
<feature type="region of interest" description="Disordered" evidence="12">
    <location>
        <begin position="118"/>
        <end position="140"/>
    </location>
</feature>
<dbReference type="eggNOG" id="KOG0555">
    <property type="taxonomic scope" value="Eukaryota"/>
</dbReference>
<comment type="catalytic activity">
    <reaction evidence="11">
        <text>tRNA(Asn) + L-asparagine + ATP = L-asparaginyl-tRNA(Asn) + AMP + diphosphate + H(+)</text>
        <dbReference type="Rhea" id="RHEA:11180"/>
        <dbReference type="Rhea" id="RHEA-COMP:9659"/>
        <dbReference type="Rhea" id="RHEA-COMP:9674"/>
        <dbReference type="ChEBI" id="CHEBI:15378"/>
        <dbReference type="ChEBI" id="CHEBI:30616"/>
        <dbReference type="ChEBI" id="CHEBI:33019"/>
        <dbReference type="ChEBI" id="CHEBI:58048"/>
        <dbReference type="ChEBI" id="CHEBI:78442"/>
        <dbReference type="ChEBI" id="CHEBI:78515"/>
        <dbReference type="ChEBI" id="CHEBI:456215"/>
        <dbReference type="EC" id="6.1.1.22"/>
    </reaction>
</comment>
<dbReference type="FunFam" id="3.30.930.10:FF:000040">
    <property type="entry name" value="Asparagine--tRNA ligase, cytoplasmic"/>
    <property type="match status" value="1"/>
</dbReference>
<dbReference type="GO" id="GO:0006421">
    <property type="term" value="P:asparaginyl-tRNA aminoacylation"/>
    <property type="evidence" value="ECO:0007669"/>
    <property type="project" value="InterPro"/>
</dbReference>
<dbReference type="Gene3D" id="2.40.50.140">
    <property type="entry name" value="Nucleic acid-binding proteins"/>
    <property type="match status" value="1"/>
</dbReference>
<evidence type="ECO:0000256" key="5">
    <source>
        <dbReference type="ARBA" id="ARBA00022598"/>
    </source>
</evidence>
<dbReference type="GO" id="GO:0004816">
    <property type="term" value="F:asparagine-tRNA ligase activity"/>
    <property type="evidence" value="ECO:0007669"/>
    <property type="project" value="UniProtKB-EC"/>
</dbReference>
<evidence type="ECO:0000256" key="2">
    <source>
        <dbReference type="ARBA" id="ARBA00008226"/>
    </source>
</evidence>
<dbReference type="InterPro" id="IPR006195">
    <property type="entry name" value="aa-tRNA-synth_II"/>
</dbReference>
<comment type="subcellular location">
    <subcellularLocation>
        <location evidence="1">Cytoplasm</location>
    </subcellularLocation>
</comment>
<keyword evidence="6" id="KW-0547">Nucleotide-binding</keyword>
<dbReference type="CDD" id="cd04323">
    <property type="entry name" value="AsnRS_cyto_like_N"/>
    <property type="match status" value="1"/>
</dbReference>
<keyword evidence="8" id="KW-0648">Protein biosynthesis</keyword>
<evidence type="ECO:0000313" key="14">
    <source>
        <dbReference type="EMBL" id="EPQ26780.1"/>
    </source>
</evidence>
<dbReference type="SUPFAM" id="SSF50249">
    <property type="entry name" value="Nucleic acid-binding proteins"/>
    <property type="match status" value="1"/>
</dbReference>
<organism evidence="14 15">
    <name type="scientific">Pseudozyma flocculosa PF-1</name>
    <dbReference type="NCBI Taxonomy" id="1277687"/>
    <lineage>
        <taxon>Eukaryota</taxon>
        <taxon>Fungi</taxon>
        <taxon>Dikarya</taxon>
        <taxon>Basidiomycota</taxon>
        <taxon>Ustilaginomycotina</taxon>
        <taxon>Ustilaginomycetes</taxon>
        <taxon>Ustilaginales</taxon>
        <taxon>Ustilaginaceae</taxon>
        <taxon>Pseudozyma</taxon>
    </lineage>
</organism>
<keyword evidence="7" id="KW-0067">ATP-binding</keyword>
<dbReference type="GO" id="GO:0005737">
    <property type="term" value="C:cytoplasm"/>
    <property type="evidence" value="ECO:0007669"/>
    <property type="project" value="UniProtKB-SubCell"/>
</dbReference>
<evidence type="ECO:0000256" key="4">
    <source>
        <dbReference type="ARBA" id="ARBA00022490"/>
    </source>
</evidence>
<dbReference type="Pfam" id="PF01336">
    <property type="entry name" value="tRNA_anti-codon"/>
    <property type="match status" value="1"/>
</dbReference>
<dbReference type="Pfam" id="PF20917">
    <property type="entry name" value="AsnRS_N"/>
    <property type="match status" value="1"/>
</dbReference>
<dbReference type="PANTHER" id="PTHR22594">
    <property type="entry name" value="ASPARTYL/LYSYL-TRNA SYNTHETASE"/>
    <property type="match status" value="1"/>
</dbReference>
<evidence type="ECO:0000256" key="11">
    <source>
        <dbReference type="ARBA" id="ARBA00047844"/>
    </source>
</evidence>
<proteinExistence type="inferred from homology"/>
<dbReference type="InterPro" id="IPR045864">
    <property type="entry name" value="aa-tRNA-synth_II/BPL/LPL"/>
</dbReference>
<dbReference type="GeneID" id="19319843"/>